<dbReference type="EMBL" id="SRLO01006500">
    <property type="protein sequence ID" value="TNN28744.1"/>
    <property type="molecule type" value="Genomic_DNA"/>
</dbReference>
<reference evidence="2 3" key="1">
    <citation type="submission" date="2019-03" db="EMBL/GenBank/DDBJ databases">
        <title>First draft genome of Liparis tanakae, snailfish: a comprehensive survey of snailfish specific genes.</title>
        <authorList>
            <person name="Kim W."/>
            <person name="Song I."/>
            <person name="Jeong J.-H."/>
            <person name="Kim D."/>
            <person name="Kim S."/>
            <person name="Ryu S."/>
            <person name="Song J.Y."/>
            <person name="Lee S.K."/>
        </authorList>
    </citation>
    <scope>NUCLEOTIDE SEQUENCE [LARGE SCALE GENOMIC DNA]</scope>
    <source>
        <tissue evidence="2">Muscle</tissue>
    </source>
</reference>
<proteinExistence type="predicted"/>
<protein>
    <submittedName>
        <fullName evidence="2">Uncharacterized protein</fullName>
    </submittedName>
</protein>
<organism evidence="2 3">
    <name type="scientific">Liparis tanakae</name>
    <name type="common">Tanaka's snailfish</name>
    <dbReference type="NCBI Taxonomy" id="230148"/>
    <lineage>
        <taxon>Eukaryota</taxon>
        <taxon>Metazoa</taxon>
        <taxon>Chordata</taxon>
        <taxon>Craniata</taxon>
        <taxon>Vertebrata</taxon>
        <taxon>Euteleostomi</taxon>
        <taxon>Actinopterygii</taxon>
        <taxon>Neopterygii</taxon>
        <taxon>Teleostei</taxon>
        <taxon>Neoteleostei</taxon>
        <taxon>Acanthomorphata</taxon>
        <taxon>Eupercaria</taxon>
        <taxon>Perciformes</taxon>
        <taxon>Cottioidei</taxon>
        <taxon>Cottales</taxon>
        <taxon>Liparidae</taxon>
        <taxon>Liparis</taxon>
    </lineage>
</organism>
<evidence type="ECO:0000256" key="1">
    <source>
        <dbReference type="SAM" id="MobiDB-lite"/>
    </source>
</evidence>
<accession>A0A4Z2EJX8</accession>
<dbReference type="AlphaFoldDB" id="A0A4Z2EJX8"/>
<comment type="caution">
    <text evidence="2">The sequence shown here is derived from an EMBL/GenBank/DDBJ whole genome shotgun (WGS) entry which is preliminary data.</text>
</comment>
<sequence>MSAYQENSLAEPLRLLDWSRLWITTTLQRDASKRPPAQWGATLAHFTDPPFRSSRSLFCFKRVTRRLTPDLSAAGNKERERDTRRATKRESHKDGGTHNRNIRAAETMKRPPLPVRGRSRGWI</sequence>
<feature type="region of interest" description="Disordered" evidence="1">
    <location>
        <begin position="69"/>
        <end position="123"/>
    </location>
</feature>
<evidence type="ECO:0000313" key="2">
    <source>
        <dbReference type="EMBL" id="TNN28744.1"/>
    </source>
</evidence>
<gene>
    <name evidence="2" type="ORF">EYF80_061109</name>
</gene>
<evidence type="ECO:0000313" key="3">
    <source>
        <dbReference type="Proteomes" id="UP000314294"/>
    </source>
</evidence>
<dbReference type="Proteomes" id="UP000314294">
    <property type="component" value="Unassembled WGS sequence"/>
</dbReference>
<name>A0A4Z2EJX8_9TELE</name>
<feature type="compositionally biased region" description="Basic and acidic residues" evidence="1">
    <location>
        <begin position="76"/>
        <end position="97"/>
    </location>
</feature>
<keyword evidence="3" id="KW-1185">Reference proteome</keyword>